<dbReference type="InterPro" id="IPR020846">
    <property type="entry name" value="MFS_dom"/>
</dbReference>
<feature type="transmembrane region" description="Helical" evidence="7">
    <location>
        <begin position="213"/>
        <end position="239"/>
    </location>
</feature>
<protein>
    <submittedName>
        <fullName evidence="9">MFS family permease</fullName>
    </submittedName>
</protein>
<dbReference type="CDD" id="cd17325">
    <property type="entry name" value="MFS_MdtG_SLC18_like"/>
    <property type="match status" value="1"/>
</dbReference>
<dbReference type="InterPro" id="IPR005828">
    <property type="entry name" value="MFS_sugar_transport-like"/>
</dbReference>
<accession>A0ABS4U3F7</accession>
<name>A0ABS4U3F7_9PSEU</name>
<dbReference type="SUPFAM" id="SSF103473">
    <property type="entry name" value="MFS general substrate transporter"/>
    <property type="match status" value="1"/>
</dbReference>
<dbReference type="PROSITE" id="PS50850">
    <property type="entry name" value="MFS"/>
    <property type="match status" value="1"/>
</dbReference>
<keyword evidence="4 7" id="KW-1133">Transmembrane helix</keyword>
<feature type="transmembrane region" description="Helical" evidence="7">
    <location>
        <begin position="245"/>
        <end position="266"/>
    </location>
</feature>
<feature type="transmembrane region" description="Helical" evidence="7">
    <location>
        <begin position="101"/>
        <end position="123"/>
    </location>
</feature>
<comment type="caution">
    <text evidence="9">The sequence shown here is derived from an EMBL/GenBank/DDBJ whole genome shotgun (WGS) entry which is preliminary data.</text>
</comment>
<dbReference type="Pfam" id="PF07690">
    <property type="entry name" value="MFS_1"/>
    <property type="match status" value="1"/>
</dbReference>
<feature type="transmembrane region" description="Helical" evidence="7">
    <location>
        <begin position="135"/>
        <end position="157"/>
    </location>
</feature>
<dbReference type="Proteomes" id="UP001519332">
    <property type="component" value="Unassembled WGS sequence"/>
</dbReference>
<keyword evidence="5 7" id="KW-0472">Membrane</keyword>
<reference evidence="9 10" key="1">
    <citation type="submission" date="2021-03" db="EMBL/GenBank/DDBJ databases">
        <title>Sequencing the genomes of 1000 actinobacteria strains.</title>
        <authorList>
            <person name="Klenk H.-P."/>
        </authorList>
    </citation>
    <scope>NUCLEOTIDE SEQUENCE [LARGE SCALE GENOMIC DNA]</scope>
    <source>
        <strain evidence="9 10">DSM 46670</strain>
    </source>
</reference>
<dbReference type="Pfam" id="PF00083">
    <property type="entry name" value="Sugar_tr"/>
    <property type="match status" value="1"/>
</dbReference>
<evidence type="ECO:0000256" key="3">
    <source>
        <dbReference type="ARBA" id="ARBA00022692"/>
    </source>
</evidence>
<dbReference type="Gene3D" id="1.20.1720.10">
    <property type="entry name" value="Multidrug resistance protein D"/>
    <property type="match status" value="1"/>
</dbReference>
<keyword evidence="2" id="KW-0813">Transport</keyword>
<feature type="transmembrane region" description="Helical" evidence="7">
    <location>
        <begin position="38"/>
        <end position="60"/>
    </location>
</feature>
<dbReference type="Gene3D" id="1.20.1250.20">
    <property type="entry name" value="MFS general substrate transporter like domains"/>
    <property type="match status" value="1"/>
</dbReference>
<feature type="transmembrane region" description="Helical" evidence="7">
    <location>
        <begin position="76"/>
        <end position="95"/>
    </location>
</feature>
<organism evidence="9 10">
    <name type="scientific">Kibdelosporangium banguiense</name>
    <dbReference type="NCBI Taxonomy" id="1365924"/>
    <lineage>
        <taxon>Bacteria</taxon>
        <taxon>Bacillati</taxon>
        <taxon>Actinomycetota</taxon>
        <taxon>Actinomycetes</taxon>
        <taxon>Pseudonocardiales</taxon>
        <taxon>Pseudonocardiaceae</taxon>
        <taxon>Kibdelosporangium</taxon>
    </lineage>
</organism>
<evidence type="ECO:0000256" key="6">
    <source>
        <dbReference type="SAM" id="MobiDB-lite"/>
    </source>
</evidence>
<feature type="domain" description="Major facilitator superfamily (MFS) profile" evidence="8">
    <location>
        <begin position="10"/>
        <end position="390"/>
    </location>
</feature>
<dbReference type="EMBL" id="JAGINW010000001">
    <property type="protein sequence ID" value="MBP2331204.1"/>
    <property type="molecule type" value="Genomic_DNA"/>
</dbReference>
<proteinExistence type="predicted"/>
<dbReference type="PANTHER" id="PTHR42718">
    <property type="entry name" value="MAJOR FACILITATOR SUPERFAMILY MULTIDRUG TRANSPORTER MFSC"/>
    <property type="match status" value="1"/>
</dbReference>
<dbReference type="InterPro" id="IPR036259">
    <property type="entry name" value="MFS_trans_sf"/>
</dbReference>
<evidence type="ECO:0000313" key="9">
    <source>
        <dbReference type="EMBL" id="MBP2331204.1"/>
    </source>
</evidence>
<keyword evidence="10" id="KW-1185">Reference proteome</keyword>
<keyword evidence="3 7" id="KW-0812">Transmembrane</keyword>
<evidence type="ECO:0000259" key="8">
    <source>
        <dbReference type="PROSITE" id="PS50850"/>
    </source>
</evidence>
<feature type="transmembrane region" description="Helical" evidence="7">
    <location>
        <begin position="163"/>
        <end position="183"/>
    </location>
</feature>
<evidence type="ECO:0000256" key="2">
    <source>
        <dbReference type="ARBA" id="ARBA00022448"/>
    </source>
</evidence>
<feature type="transmembrane region" description="Helical" evidence="7">
    <location>
        <begin position="12"/>
        <end position="32"/>
    </location>
</feature>
<dbReference type="InterPro" id="IPR001958">
    <property type="entry name" value="Tet-R_TetA/multi-R_MdtG-like"/>
</dbReference>
<evidence type="ECO:0000313" key="10">
    <source>
        <dbReference type="Proteomes" id="UP001519332"/>
    </source>
</evidence>
<feature type="transmembrane region" description="Helical" evidence="7">
    <location>
        <begin position="365"/>
        <end position="384"/>
    </location>
</feature>
<feature type="region of interest" description="Disordered" evidence="6">
    <location>
        <begin position="395"/>
        <end position="423"/>
    </location>
</feature>
<comment type="subcellular location">
    <subcellularLocation>
        <location evidence="1">Cell membrane</location>
        <topology evidence="1">Multi-pass membrane protein</topology>
    </subcellularLocation>
</comment>
<dbReference type="PANTHER" id="PTHR42718:SF9">
    <property type="entry name" value="MAJOR FACILITATOR SUPERFAMILY MULTIDRUG TRANSPORTER MFSC"/>
    <property type="match status" value="1"/>
</dbReference>
<evidence type="ECO:0000256" key="4">
    <source>
        <dbReference type="ARBA" id="ARBA00022989"/>
    </source>
</evidence>
<evidence type="ECO:0000256" key="1">
    <source>
        <dbReference type="ARBA" id="ARBA00004651"/>
    </source>
</evidence>
<sequence>MSDEARFPGEVWVLLSATFLVTLGFGVMAPVVPALATSFGVGITAASFIVSAFSIVRLLFAPMGGRLVSKFAERRVLLAGLALNGVATAACGWAGSYTQLLVFRSIAGIGSVMFTVAGIGLILRLSPAGLRGRAAGMWSTSALLGNMAGPLLGGLIAGSSLRLPFIAYGGSTLLAALIVWLLLRHSVHTAPSAVRDLPEFTVRQAVRTKAYRAALASSFANGWVTLGVRFALIPLFVVYHLGGTSVTAGITLTVYAVGTASTLLLSGRIADRKGRRPVALAGLTVLTMGVLALGLAESMQFLVGAALIAGIGSGMINPAQTATVADVIGTQVRGGPVLATFQMAADLGAIVGPVVAGALADMWSYQAAFSATAVISVLALAVWLRAPETLVGGAVSAPPTKVSQRQAEPGSEVCGPAADTSSS</sequence>
<dbReference type="PRINTS" id="PR01035">
    <property type="entry name" value="TCRTETA"/>
</dbReference>
<dbReference type="RefSeq" id="WP_245378831.1">
    <property type="nucleotide sequence ID" value="NZ_JAGINW010000001.1"/>
</dbReference>
<evidence type="ECO:0000256" key="5">
    <source>
        <dbReference type="ARBA" id="ARBA00023136"/>
    </source>
</evidence>
<feature type="transmembrane region" description="Helical" evidence="7">
    <location>
        <begin position="278"/>
        <end position="296"/>
    </location>
</feature>
<dbReference type="InterPro" id="IPR011701">
    <property type="entry name" value="MFS"/>
</dbReference>
<evidence type="ECO:0000256" key="7">
    <source>
        <dbReference type="SAM" id="Phobius"/>
    </source>
</evidence>
<gene>
    <name evidence="9" type="ORF">JOF56_011589</name>
</gene>